<name>A0ACC3SM01_9PEZI</name>
<gene>
    <name evidence="1" type="ORF">M8818_000909</name>
</gene>
<sequence>MCNGFNRNLIAFSRVPEGPGGSCRAYFQRKPLRYVVVAIAQPRSHVCHSNAAQASHAATQPEKGNLVWNMLLTTRLALSQVRLQVTLADERYSNIFAACRRQRGFMCKDASVSCETSREGTGANGPWNVTAENLWWKAARLDNPGTPVCAHCRTIDTICDGPTVSHDNLAVRDVTAAPSVNVDFSVKALAHDCHAVTMRPRNAAVTPFFPVGNEKMKVLDHECSRFGEWLRDQRVASQRRCRP</sequence>
<accession>A0ACC3SM01</accession>
<dbReference type="Proteomes" id="UP001320706">
    <property type="component" value="Unassembled WGS sequence"/>
</dbReference>
<proteinExistence type="predicted"/>
<protein>
    <submittedName>
        <fullName evidence="1">Uncharacterized protein</fullName>
    </submittedName>
</protein>
<comment type="caution">
    <text evidence="1">The sequence shown here is derived from an EMBL/GenBank/DDBJ whole genome shotgun (WGS) entry which is preliminary data.</text>
</comment>
<evidence type="ECO:0000313" key="1">
    <source>
        <dbReference type="EMBL" id="KAK8219177.1"/>
    </source>
</evidence>
<keyword evidence="2" id="KW-1185">Reference proteome</keyword>
<organism evidence="1 2">
    <name type="scientific">Zalaria obscura</name>
    <dbReference type="NCBI Taxonomy" id="2024903"/>
    <lineage>
        <taxon>Eukaryota</taxon>
        <taxon>Fungi</taxon>
        <taxon>Dikarya</taxon>
        <taxon>Ascomycota</taxon>
        <taxon>Pezizomycotina</taxon>
        <taxon>Dothideomycetes</taxon>
        <taxon>Dothideomycetidae</taxon>
        <taxon>Dothideales</taxon>
        <taxon>Zalariaceae</taxon>
        <taxon>Zalaria</taxon>
    </lineage>
</organism>
<dbReference type="EMBL" id="JAMKPW020000004">
    <property type="protein sequence ID" value="KAK8219177.1"/>
    <property type="molecule type" value="Genomic_DNA"/>
</dbReference>
<evidence type="ECO:0000313" key="2">
    <source>
        <dbReference type="Proteomes" id="UP001320706"/>
    </source>
</evidence>
<reference evidence="1" key="1">
    <citation type="submission" date="2024-02" db="EMBL/GenBank/DDBJ databases">
        <title>Metagenome Assembled Genome of Zalaria obscura JY119.</title>
        <authorList>
            <person name="Vighnesh L."/>
            <person name="Jagadeeshwari U."/>
            <person name="Venkata Ramana C."/>
            <person name="Sasikala C."/>
        </authorList>
    </citation>
    <scope>NUCLEOTIDE SEQUENCE</scope>
    <source>
        <strain evidence="1">JY119</strain>
    </source>
</reference>